<feature type="transmembrane region" description="Helical" evidence="1">
    <location>
        <begin position="70"/>
        <end position="90"/>
    </location>
</feature>
<feature type="transmembrane region" description="Helical" evidence="1">
    <location>
        <begin position="198"/>
        <end position="218"/>
    </location>
</feature>
<keyword evidence="1" id="KW-0472">Membrane</keyword>
<evidence type="ECO:0000313" key="2">
    <source>
        <dbReference type="EMBL" id="MCK8782942.1"/>
    </source>
</evidence>
<gene>
    <name evidence="2" type="ORF">M0638_00920</name>
</gene>
<feature type="transmembrane region" description="Helical" evidence="1">
    <location>
        <begin position="21"/>
        <end position="42"/>
    </location>
</feature>
<reference evidence="2" key="1">
    <citation type="submission" date="2022-04" db="EMBL/GenBank/DDBJ databases">
        <title>Roseomonas acroporae sp. nov., isolated from coral Acropora digitifera.</title>
        <authorList>
            <person name="Sun H."/>
        </authorList>
    </citation>
    <scope>NUCLEOTIDE SEQUENCE</scope>
    <source>
        <strain evidence="2">NAR14</strain>
    </source>
</reference>
<keyword evidence="3" id="KW-1185">Reference proteome</keyword>
<dbReference type="Proteomes" id="UP001139516">
    <property type="component" value="Unassembled WGS sequence"/>
</dbReference>
<keyword evidence="1" id="KW-0812">Transmembrane</keyword>
<dbReference type="InterPro" id="IPR010699">
    <property type="entry name" value="DUF1275"/>
</dbReference>
<sequence length="226" mass="22425">MPVRPEPGRDGKHGAAPRAALDMAAIAALVFLAGATDALMVTHSRDLLAVYMTGNSSKLAHALARADWRAAAPIATVILCFVAATTLAALLGRHCGRWRPAVVLLLVAALLAGAVPLAGEKLPILALLPIAAAMGAINQARGDDPGVTFVTGALVRLGRALAEGSAAKAGAGLLRWLALLAGAAAGALLDARHGPATLLFVAAGAAIGAALAALRVVMRGGAAEAG</sequence>
<comment type="caution">
    <text evidence="2">The sequence shown here is derived from an EMBL/GenBank/DDBJ whole genome shotgun (WGS) entry which is preliminary data.</text>
</comment>
<accession>A0A9X1Y6H3</accession>
<name>A0A9X1Y6H3_9PROT</name>
<dbReference type="PANTHER" id="PTHR37314">
    <property type="entry name" value="SLR0142 PROTEIN"/>
    <property type="match status" value="1"/>
</dbReference>
<feature type="transmembrane region" description="Helical" evidence="1">
    <location>
        <begin position="173"/>
        <end position="191"/>
    </location>
</feature>
<feature type="transmembrane region" description="Helical" evidence="1">
    <location>
        <begin position="102"/>
        <end position="119"/>
    </location>
</feature>
<dbReference type="AlphaFoldDB" id="A0A9X1Y6H3"/>
<keyword evidence="1" id="KW-1133">Transmembrane helix</keyword>
<dbReference type="Pfam" id="PF06912">
    <property type="entry name" value="DUF1275"/>
    <property type="match status" value="1"/>
</dbReference>
<dbReference type="RefSeq" id="WP_248665071.1">
    <property type="nucleotide sequence ID" value="NZ_JALPRX010000003.1"/>
</dbReference>
<proteinExistence type="predicted"/>
<evidence type="ECO:0000256" key="1">
    <source>
        <dbReference type="SAM" id="Phobius"/>
    </source>
</evidence>
<dbReference type="PANTHER" id="PTHR37314:SF4">
    <property type="entry name" value="UPF0700 TRANSMEMBRANE PROTEIN YOAK"/>
    <property type="match status" value="1"/>
</dbReference>
<protein>
    <submittedName>
        <fullName evidence="2">DUF1275 domain-containing protein</fullName>
    </submittedName>
</protein>
<dbReference type="EMBL" id="JALPRX010000003">
    <property type="protein sequence ID" value="MCK8782942.1"/>
    <property type="molecule type" value="Genomic_DNA"/>
</dbReference>
<organism evidence="2 3">
    <name type="scientific">Roseomonas acroporae</name>
    <dbReference type="NCBI Taxonomy" id="2937791"/>
    <lineage>
        <taxon>Bacteria</taxon>
        <taxon>Pseudomonadati</taxon>
        <taxon>Pseudomonadota</taxon>
        <taxon>Alphaproteobacteria</taxon>
        <taxon>Acetobacterales</taxon>
        <taxon>Roseomonadaceae</taxon>
        <taxon>Roseomonas</taxon>
    </lineage>
</organism>
<evidence type="ECO:0000313" key="3">
    <source>
        <dbReference type="Proteomes" id="UP001139516"/>
    </source>
</evidence>